<accession>A0A017T7P7</accession>
<gene>
    <name evidence="5" type="ORF">CAP_4262</name>
</gene>
<evidence type="ECO:0000313" key="6">
    <source>
        <dbReference type="Proteomes" id="UP000019678"/>
    </source>
</evidence>
<feature type="signal peptide" evidence="3">
    <location>
        <begin position="1"/>
        <end position="26"/>
    </location>
</feature>
<evidence type="ECO:0000256" key="1">
    <source>
        <dbReference type="ARBA" id="ARBA00004196"/>
    </source>
</evidence>
<name>A0A017T7P7_9BACT</name>
<dbReference type="Gene3D" id="1.20.1420.20">
    <property type="entry name" value="M75 peptidase, HXXE motif"/>
    <property type="match status" value="1"/>
</dbReference>
<feature type="chain" id="PRO_5001496956" evidence="3">
    <location>
        <begin position="27"/>
        <end position="379"/>
    </location>
</feature>
<dbReference type="InterPro" id="IPR038352">
    <property type="entry name" value="Imelysin_sf"/>
</dbReference>
<dbReference type="CDD" id="cd14659">
    <property type="entry name" value="Imelysin-like_IPPA"/>
    <property type="match status" value="1"/>
</dbReference>
<dbReference type="GO" id="GO:0030313">
    <property type="term" value="C:cell envelope"/>
    <property type="evidence" value="ECO:0007669"/>
    <property type="project" value="UniProtKB-SubCell"/>
</dbReference>
<dbReference type="Pfam" id="PF09375">
    <property type="entry name" value="Peptidase_M75"/>
    <property type="match status" value="1"/>
</dbReference>
<feature type="domain" description="Imelysin-like" evidence="4">
    <location>
        <begin position="52"/>
        <end position="348"/>
    </location>
</feature>
<evidence type="ECO:0000256" key="2">
    <source>
        <dbReference type="ARBA" id="ARBA00022729"/>
    </source>
</evidence>
<dbReference type="OrthoDB" id="8591749at2"/>
<keyword evidence="6" id="KW-1185">Reference proteome</keyword>
<keyword evidence="2 3" id="KW-0732">Signal</keyword>
<organism evidence="5 6">
    <name type="scientific">Chondromyces apiculatus DSM 436</name>
    <dbReference type="NCBI Taxonomy" id="1192034"/>
    <lineage>
        <taxon>Bacteria</taxon>
        <taxon>Pseudomonadati</taxon>
        <taxon>Myxococcota</taxon>
        <taxon>Polyangia</taxon>
        <taxon>Polyangiales</taxon>
        <taxon>Polyangiaceae</taxon>
        <taxon>Chondromyces</taxon>
    </lineage>
</organism>
<dbReference type="EMBL" id="ASRX01000031">
    <property type="protein sequence ID" value="EYF04586.1"/>
    <property type="molecule type" value="Genomic_DNA"/>
</dbReference>
<sequence length="379" mass="39653">MSMRSQRGLATTAAMLGLGLLTLTSAVRCTSETPADERGPVLTDLARTVMLPTVETFAASAAPLTAALDAFCDAPDQARLDAAQDAWRAARAPWEHTQAILFGPAEELGSANALDFWPVRTDNVESAIAEAPATVTPDHVAALGVSVRGLSTLDYLLFDPAGGDATVLTTLGGDDPDAMRRCSFAVAISGIFERDVSALADAWRPESGAFVEQVATAGSGSDTFPRAQDGIDRVVNTLVELLQKVTDGRLGAPSGTRTGGTPQPDLVESRFSDNSIADLIEATRGIEAVYTGRFGTTEGRGLATLLERSPDLDTSIRNQLTDFISKLESIPAPLSEAVTTDPTSVAAALESGRALRRLIAVDLAGILNVTVTLNDNDGD</sequence>
<dbReference type="InterPro" id="IPR034984">
    <property type="entry name" value="Imelysin-like_IPPA"/>
</dbReference>
<comment type="subcellular location">
    <subcellularLocation>
        <location evidence="1">Cell envelope</location>
    </subcellularLocation>
</comment>
<proteinExistence type="predicted"/>
<evidence type="ECO:0000256" key="3">
    <source>
        <dbReference type="SAM" id="SignalP"/>
    </source>
</evidence>
<dbReference type="STRING" id="1192034.CAP_4262"/>
<evidence type="ECO:0000313" key="5">
    <source>
        <dbReference type="EMBL" id="EYF04586.1"/>
    </source>
</evidence>
<dbReference type="AlphaFoldDB" id="A0A017T7P7"/>
<evidence type="ECO:0000259" key="4">
    <source>
        <dbReference type="Pfam" id="PF09375"/>
    </source>
</evidence>
<dbReference type="Proteomes" id="UP000019678">
    <property type="component" value="Unassembled WGS sequence"/>
</dbReference>
<dbReference type="InterPro" id="IPR018976">
    <property type="entry name" value="Imelysin-like"/>
</dbReference>
<dbReference type="eggNOG" id="COG3489">
    <property type="taxonomic scope" value="Bacteria"/>
</dbReference>
<comment type="caution">
    <text evidence="5">The sequence shown here is derived from an EMBL/GenBank/DDBJ whole genome shotgun (WGS) entry which is preliminary data.</text>
</comment>
<protein>
    <submittedName>
        <fullName evidence="5">Iron-regulated protein A</fullName>
    </submittedName>
</protein>
<reference evidence="5 6" key="1">
    <citation type="submission" date="2013-05" db="EMBL/GenBank/DDBJ databases">
        <title>Genome assembly of Chondromyces apiculatus DSM 436.</title>
        <authorList>
            <person name="Sharma G."/>
            <person name="Khatri I."/>
            <person name="Kaur C."/>
            <person name="Mayilraj S."/>
            <person name="Subramanian S."/>
        </authorList>
    </citation>
    <scope>NUCLEOTIDE SEQUENCE [LARGE SCALE GENOMIC DNA]</scope>
    <source>
        <strain evidence="5 6">DSM 436</strain>
    </source>
</reference>